<feature type="compositionally biased region" description="Basic and acidic residues" evidence="1">
    <location>
        <begin position="170"/>
        <end position="185"/>
    </location>
</feature>
<keyword evidence="3" id="KW-1185">Reference proteome</keyword>
<evidence type="ECO:0000313" key="3">
    <source>
        <dbReference type="Proteomes" id="UP001159428"/>
    </source>
</evidence>
<feature type="compositionally biased region" description="Low complexity" evidence="1">
    <location>
        <begin position="137"/>
        <end position="146"/>
    </location>
</feature>
<dbReference type="Proteomes" id="UP001159428">
    <property type="component" value="Unassembled WGS sequence"/>
</dbReference>
<reference evidence="2 3" key="1">
    <citation type="submission" date="2022-05" db="EMBL/GenBank/DDBJ databases">
        <authorList>
            <consortium name="Genoscope - CEA"/>
            <person name="William W."/>
        </authorList>
    </citation>
    <scope>NUCLEOTIDE SEQUENCE [LARGE SCALE GENOMIC DNA]</scope>
</reference>
<protein>
    <submittedName>
        <fullName evidence="2">Uncharacterized protein</fullName>
    </submittedName>
</protein>
<organism evidence="2 3">
    <name type="scientific">Pocillopora meandrina</name>
    <dbReference type="NCBI Taxonomy" id="46732"/>
    <lineage>
        <taxon>Eukaryota</taxon>
        <taxon>Metazoa</taxon>
        <taxon>Cnidaria</taxon>
        <taxon>Anthozoa</taxon>
        <taxon>Hexacorallia</taxon>
        <taxon>Scleractinia</taxon>
        <taxon>Astrocoeniina</taxon>
        <taxon>Pocilloporidae</taxon>
        <taxon>Pocillopora</taxon>
    </lineage>
</organism>
<evidence type="ECO:0000256" key="1">
    <source>
        <dbReference type="SAM" id="MobiDB-lite"/>
    </source>
</evidence>
<dbReference type="AlphaFoldDB" id="A0AAU9XC16"/>
<comment type="caution">
    <text evidence="2">The sequence shown here is derived from an EMBL/GenBank/DDBJ whole genome shotgun (WGS) entry which is preliminary data.</text>
</comment>
<gene>
    <name evidence="2" type="ORF">PMEA_00019532</name>
</gene>
<feature type="region of interest" description="Disordered" evidence="1">
    <location>
        <begin position="108"/>
        <end position="185"/>
    </location>
</feature>
<dbReference type="EMBL" id="CALNXJ010000035">
    <property type="protein sequence ID" value="CAH3141735.1"/>
    <property type="molecule type" value="Genomic_DNA"/>
</dbReference>
<feature type="non-terminal residue" evidence="2">
    <location>
        <position position="1"/>
    </location>
</feature>
<evidence type="ECO:0000313" key="2">
    <source>
        <dbReference type="EMBL" id="CAH3141735.1"/>
    </source>
</evidence>
<feature type="compositionally biased region" description="Acidic residues" evidence="1">
    <location>
        <begin position="116"/>
        <end position="136"/>
    </location>
</feature>
<proteinExistence type="predicted"/>
<feature type="compositionally biased region" description="Polar residues" evidence="1">
    <location>
        <begin position="147"/>
        <end position="156"/>
    </location>
</feature>
<feature type="non-terminal residue" evidence="2">
    <location>
        <position position="210"/>
    </location>
</feature>
<name>A0AAU9XC16_9CNID</name>
<sequence>AWNSPDTRKLPDTDREKILETLCGLCDQLREKSKAEKYSNEAFRFCEKKWKRNKEEMSEHDRMAMLTTLVNMATSQMKEKKKQKYESLLKEAKQSGTFMGSVKELLSTEAKAEQLSSEDDDDDNEVDIPSDDDGDLDSSSGSEISEASGQVQQPTIQEDGEELESEQEQDPDRIKIHEGKIGGKEDTWHIREAGASIQLCSEAIQHPLPF</sequence>
<feature type="compositionally biased region" description="Acidic residues" evidence="1">
    <location>
        <begin position="158"/>
        <end position="169"/>
    </location>
</feature>
<accession>A0AAU9XC16</accession>